<protein>
    <submittedName>
        <fullName evidence="2">Uncharacterized protein</fullName>
    </submittedName>
</protein>
<dbReference type="AlphaFoldDB" id="A0A368GWW7"/>
<accession>A0A368GWW7</accession>
<evidence type="ECO:0000313" key="3">
    <source>
        <dbReference type="Proteomes" id="UP000252519"/>
    </source>
</evidence>
<proteinExistence type="predicted"/>
<reference evidence="2 3" key="1">
    <citation type="submission" date="2014-10" db="EMBL/GenBank/DDBJ databases">
        <title>Draft genome of the hookworm Ancylostoma caninum.</title>
        <authorList>
            <person name="Mitreva M."/>
        </authorList>
    </citation>
    <scope>NUCLEOTIDE SEQUENCE [LARGE SCALE GENOMIC DNA]</scope>
    <source>
        <strain evidence="2 3">Baltimore</strain>
    </source>
</reference>
<keyword evidence="3" id="KW-1185">Reference proteome</keyword>
<dbReference type="Proteomes" id="UP000252519">
    <property type="component" value="Unassembled WGS sequence"/>
</dbReference>
<organism evidence="2 3">
    <name type="scientific">Ancylostoma caninum</name>
    <name type="common">Dog hookworm</name>
    <dbReference type="NCBI Taxonomy" id="29170"/>
    <lineage>
        <taxon>Eukaryota</taxon>
        <taxon>Metazoa</taxon>
        <taxon>Ecdysozoa</taxon>
        <taxon>Nematoda</taxon>
        <taxon>Chromadorea</taxon>
        <taxon>Rhabditida</taxon>
        <taxon>Rhabditina</taxon>
        <taxon>Rhabditomorpha</taxon>
        <taxon>Strongyloidea</taxon>
        <taxon>Ancylostomatidae</taxon>
        <taxon>Ancylostomatinae</taxon>
        <taxon>Ancylostoma</taxon>
    </lineage>
</organism>
<feature type="transmembrane region" description="Helical" evidence="1">
    <location>
        <begin position="21"/>
        <end position="42"/>
    </location>
</feature>
<keyword evidence="1" id="KW-0812">Transmembrane</keyword>
<evidence type="ECO:0000256" key="1">
    <source>
        <dbReference type="SAM" id="Phobius"/>
    </source>
</evidence>
<gene>
    <name evidence="2" type="ORF">ANCCAN_06422</name>
</gene>
<keyword evidence="1" id="KW-0472">Membrane</keyword>
<comment type="caution">
    <text evidence="2">The sequence shown here is derived from an EMBL/GenBank/DDBJ whole genome shotgun (WGS) entry which is preliminary data.</text>
</comment>
<name>A0A368GWW7_ANCCA</name>
<evidence type="ECO:0000313" key="2">
    <source>
        <dbReference type="EMBL" id="RCN47525.1"/>
    </source>
</evidence>
<dbReference type="EMBL" id="JOJR01000061">
    <property type="protein sequence ID" value="RCN47525.1"/>
    <property type="molecule type" value="Genomic_DNA"/>
</dbReference>
<feature type="transmembrane region" description="Helical" evidence="1">
    <location>
        <begin position="62"/>
        <end position="86"/>
    </location>
</feature>
<keyword evidence="1" id="KW-1133">Transmembrane helix</keyword>
<sequence>MKSQHLEVKHLFQSIRKLCGWSTHFSFTCLLCISITGIYYLIGEIISITVGLSGLLVLQNFYLYRLYIELSLFAFHMFAMLSFALLTPRYVLH</sequence>